<dbReference type="PANTHER" id="PTHR39476:SF1">
    <property type="entry name" value="NADH DEHYDROGENASE [UBIQUINONE] 1 BETA SUBCOMPLEX SUBUNIT 4"/>
    <property type="match status" value="1"/>
</dbReference>
<dbReference type="Proteomes" id="UP000775547">
    <property type="component" value="Unassembled WGS sequence"/>
</dbReference>
<evidence type="ECO:0000313" key="3">
    <source>
        <dbReference type="Proteomes" id="UP000775547"/>
    </source>
</evidence>
<accession>A0A9P7KDZ7</accession>
<organism evidence="2 3">
    <name type="scientific">Asterophora parasitica</name>
    <dbReference type="NCBI Taxonomy" id="117018"/>
    <lineage>
        <taxon>Eukaryota</taxon>
        <taxon>Fungi</taxon>
        <taxon>Dikarya</taxon>
        <taxon>Basidiomycota</taxon>
        <taxon>Agaricomycotina</taxon>
        <taxon>Agaricomycetes</taxon>
        <taxon>Agaricomycetidae</taxon>
        <taxon>Agaricales</taxon>
        <taxon>Tricholomatineae</taxon>
        <taxon>Lyophyllaceae</taxon>
        <taxon>Asterophora</taxon>
    </lineage>
</organism>
<proteinExistence type="predicted"/>
<sequence>MAGNPLVKEDPAIERFNRMREEAYLKFRWTSKTVRTAIVGFIILPSAVYYLASEYQVRYLLLVRKTAFLQSPQNKFNWLQRKGQPLLPTTTKSE</sequence>
<dbReference type="AlphaFoldDB" id="A0A9P7KDZ7"/>
<reference evidence="2" key="2">
    <citation type="submission" date="2021-10" db="EMBL/GenBank/DDBJ databases">
        <title>Phylogenomics reveals ancestral predisposition of the termite-cultivated fungus Termitomyces towards a domesticated lifestyle.</title>
        <authorList>
            <person name="Auxier B."/>
            <person name="Grum-Grzhimaylo A."/>
            <person name="Cardenas M.E."/>
            <person name="Lodge J.D."/>
            <person name="Laessoe T."/>
            <person name="Pedersen O."/>
            <person name="Smith M.E."/>
            <person name="Kuyper T.W."/>
            <person name="Franco-Molano E.A."/>
            <person name="Baroni T.J."/>
            <person name="Aanen D.K."/>
        </authorList>
    </citation>
    <scope>NUCLEOTIDE SEQUENCE</scope>
    <source>
        <strain evidence="2">AP01</strain>
        <tissue evidence="2">Mycelium</tissue>
    </source>
</reference>
<feature type="transmembrane region" description="Helical" evidence="1">
    <location>
        <begin position="34"/>
        <end position="52"/>
    </location>
</feature>
<dbReference type="OrthoDB" id="15108at2759"/>
<comment type="caution">
    <text evidence="2">The sequence shown here is derived from an EMBL/GenBank/DDBJ whole genome shotgun (WGS) entry which is preliminary data.</text>
</comment>
<dbReference type="PANTHER" id="PTHR39476">
    <property type="entry name" value="NADH:UBIQUINONE OXIDOREDUCTASE 6.6KD SUBUNIT"/>
    <property type="match status" value="1"/>
</dbReference>
<name>A0A9P7KDZ7_9AGAR</name>
<evidence type="ECO:0008006" key="4">
    <source>
        <dbReference type="Google" id="ProtNLM"/>
    </source>
</evidence>
<dbReference type="EMBL" id="JABCKV010000031">
    <property type="protein sequence ID" value="KAG5645839.1"/>
    <property type="molecule type" value="Genomic_DNA"/>
</dbReference>
<evidence type="ECO:0000313" key="2">
    <source>
        <dbReference type="EMBL" id="KAG5645839.1"/>
    </source>
</evidence>
<keyword evidence="3" id="KW-1185">Reference proteome</keyword>
<reference evidence="2" key="1">
    <citation type="submission" date="2020-07" db="EMBL/GenBank/DDBJ databases">
        <authorList>
            <person name="Nieuwenhuis M."/>
            <person name="Van De Peppel L.J.J."/>
        </authorList>
    </citation>
    <scope>NUCLEOTIDE SEQUENCE</scope>
    <source>
        <strain evidence="2">AP01</strain>
        <tissue evidence="2">Mycelium</tissue>
    </source>
</reference>
<keyword evidence="1" id="KW-0472">Membrane</keyword>
<evidence type="ECO:0000256" key="1">
    <source>
        <dbReference type="SAM" id="Phobius"/>
    </source>
</evidence>
<protein>
    <recommendedName>
        <fullName evidence="4">NADH-ubiquinone oxidoreductase B15 subunit</fullName>
    </recommendedName>
</protein>
<keyword evidence="1" id="KW-0812">Transmembrane</keyword>
<keyword evidence="1" id="KW-1133">Transmembrane helix</keyword>
<gene>
    <name evidence="2" type="ORF">DXG03_005181</name>
</gene>